<evidence type="ECO:0000256" key="1">
    <source>
        <dbReference type="PROSITE-ProRule" id="PRU00047"/>
    </source>
</evidence>
<gene>
    <name evidence="4" type="ORF">Tci_021479</name>
</gene>
<sequence length="526" mass="58329">MSSITAQQTKLYLKLVPKEKRLEIRKCNERLNPRKIQREPTFQVVLDALALTPCYSTFLITADVPEVYIRATSPKKARKFKKPASTKLTTVPVSTEAPTGNESGTVTKTTPSVAKIKPSATSKGTGVKPGVPDVAEEESSENEAESLVNDEDDNNNEQVSSDEDSDQEKDSDDDKTHSDNESESDSKHETDESESGLESDHDESEENEEEEDDDEDETKITDKARGDEDEEMNYITSQLYDDMDIRLNEPVDTNKGFVQEEDTDAAMTNVQQGNENLKILQVIEDAHVTLFTVSQKTKVLVTSSSHSSDLATKFLNFLDIPHTDADVLSYRYGKGNVVPAPAEGNGNGINGNPIRCYNCRGEGHYASNCIVKPRKQDAAYLQPKLQIAQEEESGIQSTQEEFEFMAAADAYEETERVKASYILKNNLQQASTSGTQSDKAPVYDSDGSAEVHLSENCYDNDTFSMFSQEDQYTELLEPIPEPHQVPQNDSNVISKASSVEQGGGTVEQHPTNVKETHMLYDSFIII</sequence>
<evidence type="ECO:0000313" key="4">
    <source>
        <dbReference type="EMBL" id="GEU49501.1"/>
    </source>
</evidence>
<accession>A0A6L2KJ46</accession>
<dbReference type="EMBL" id="BKCJ010002574">
    <property type="protein sequence ID" value="GEU49501.1"/>
    <property type="molecule type" value="Genomic_DNA"/>
</dbReference>
<dbReference type="InterPro" id="IPR001878">
    <property type="entry name" value="Znf_CCHC"/>
</dbReference>
<dbReference type="AlphaFoldDB" id="A0A6L2KJ46"/>
<feature type="compositionally biased region" description="Basic residues" evidence="2">
    <location>
        <begin position="74"/>
        <end position="84"/>
    </location>
</feature>
<feature type="region of interest" description="Disordered" evidence="2">
    <location>
        <begin position="74"/>
        <end position="232"/>
    </location>
</feature>
<keyword evidence="1" id="KW-0862">Zinc</keyword>
<feature type="compositionally biased region" description="Acidic residues" evidence="2">
    <location>
        <begin position="191"/>
        <end position="217"/>
    </location>
</feature>
<dbReference type="PROSITE" id="PS50158">
    <property type="entry name" value="ZF_CCHC"/>
    <property type="match status" value="1"/>
</dbReference>
<protein>
    <recommendedName>
        <fullName evidence="3">CCHC-type domain-containing protein</fullName>
    </recommendedName>
</protein>
<comment type="caution">
    <text evidence="4">The sequence shown here is derived from an EMBL/GenBank/DDBJ whole genome shotgun (WGS) entry which is preliminary data.</text>
</comment>
<dbReference type="GO" id="GO:0003676">
    <property type="term" value="F:nucleic acid binding"/>
    <property type="evidence" value="ECO:0007669"/>
    <property type="project" value="InterPro"/>
</dbReference>
<feature type="domain" description="CCHC-type" evidence="3">
    <location>
        <begin position="355"/>
        <end position="369"/>
    </location>
</feature>
<feature type="compositionally biased region" description="Acidic residues" evidence="2">
    <location>
        <begin position="134"/>
        <end position="171"/>
    </location>
</feature>
<organism evidence="4">
    <name type="scientific">Tanacetum cinerariifolium</name>
    <name type="common">Dalmatian daisy</name>
    <name type="synonym">Chrysanthemum cinerariifolium</name>
    <dbReference type="NCBI Taxonomy" id="118510"/>
    <lineage>
        <taxon>Eukaryota</taxon>
        <taxon>Viridiplantae</taxon>
        <taxon>Streptophyta</taxon>
        <taxon>Embryophyta</taxon>
        <taxon>Tracheophyta</taxon>
        <taxon>Spermatophyta</taxon>
        <taxon>Magnoliopsida</taxon>
        <taxon>eudicotyledons</taxon>
        <taxon>Gunneridae</taxon>
        <taxon>Pentapetalae</taxon>
        <taxon>asterids</taxon>
        <taxon>campanulids</taxon>
        <taxon>Asterales</taxon>
        <taxon>Asteraceae</taxon>
        <taxon>Asteroideae</taxon>
        <taxon>Anthemideae</taxon>
        <taxon>Anthemidinae</taxon>
        <taxon>Tanacetum</taxon>
    </lineage>
</organism>
<proteinExistence type="predicted"/>
<dbReference type="InterPro" id="IPR036875">
    <property type="entry name" value="Znf_CCHC_sf"/>
</dbReference>
<evidence type="ECO:0000256" key="2">
    <source>
        <dbReference type="SAM" id="MobiDB-lite"/>
    </source>
</evidence>
<keyword evidence="1" id="KW-0863">Zinc-finger</keyword>
<reference evidence="4" key="1">
    <citation type="journal article" date="2019" name="Sci. Rep.">
        <title>Draft genome of Tanacetum cinerariifolium, the natural source of mosquito coil.</title>
        <authorList>
            <person name="Yamashiro T."/>
            <person name="Shiraishi A."/>
            <person name="Satake H."/>
            <person name="Nakayama K."/>
        </authorList>
    </citation>
    <scope>NUCLEOTIDE SEQUENCE</scope>
</reference>
<keyword evidence="1" id="KW-0479">Metal-binding</keyword>
<dbReference type="SUPFAM" id="SSF57756">
    <property type="entry name" value="Retrovirus zinc finger-like domains"/>
    <property type="match status" value="1"/>
</dbReference>
<evidence type="ECO:0000259" key="3">
    <source>
        <dbReference type="PROSITE" id="PS50158"/>
    </source>
</evidence>
<feature type="compositionally biased region" description="Basic and acidic residues" evidence="2">
    <location>
        <begin position="172"/>
        <end position="190"/>
    </location>
</feature>
<name>A0A6L2KJ46_TANCI</name>
<feature type="compositionally biased region" description="Polar residues" evidence="2">
    <location>
        <begin position="86"/>
        <end position="112"/>
    </location>
</feature>
<dbReference type="GO" id="GO:0008270">
    <property type="term" value="F:zinc ion binding"/>
    <property type="evidence" value="ECO:0007669"/>
    <property type="project" value="UniProtKB-KW"/>
</dbReference>